<dbReference type="PANTHER" id="PTHR30404:SF0">
    <property type="entry name" value="N-ACETYLMURAMOYL-L-ALANINE AMIDASE AMIC"/>
    <property type="match status" value="1"/>
</dbReference>
<dbReference type="InterPro" id="IPR002508">
    <property type="entry name" value="MurNAc-LAA_cat"/>
</dbReference>
<keyword evidence="1" id="KW-0378">Hydrolase</keyword>
<dbReference type="GO" id="GO:0008745">
    <property type="term" value="F:N-acetylmuramoyl-L-alanine amidase activity"/>
    <property type="evidence" value="ECO:0007669"/>
    <property type="project" value="InterPro"/>
</dbReference>
<dbReference type="AlphaFoldDB" id="A0A2M7E975"/>
<dbReference type="EMBL" id="PETL01000150">
    <property type="protein sequence ID" value="PIV64264.1"/>
    <property type="molecule type" value="Genomic_DNA"/>
</dbReference>
<dbReference type="GO" id="GO:0030288">
    <property type="term" value="C:outer membrane-bounded periplasmic space"/>
    <property type="evidence" value="ECO:0007669"/>
    <property type="project" value="TreeGrafter"/>
</dbReference>
<dbReference type="Proteomes" id="UP000228886">
    <property type="component" value="Unassembled WGS sequence"/>
</dbReference>
<feature type="domain" description="MurNAc-LAA" evidence="2">
    <location>
        <begin position="219"/>
        <end position="358"/>
    </location>
</feature>
<dbReference type="SUPFAM" id="SSF55383">
    <property type="entry name" value="Copper amine oxidase, domain N"/>
    <property type="match status" value="1"/>
</dbReference>
<gene>
    <name evidence="3" type="ORF">COS11_03095</name>
</gene>
<reference evidence="4" key="1">
    <citation type="submission" date="2017-09" db="EMBL/GenBank/DDBJ databases">
        <title>Depth-based differentiation of microbial function through sediment-hosted aquifers and enrichment of novel symbionts in the deep terrestrial subsurface.</title>
        <authorList>
            <person name="Probst A.J."/>
            <person name="Ladd B."/>
            <person name="Jarett J.K."/>
            <person name="Geller-Mcgrath D.E."/>
            <person name="Sieber C.M.K."/>
            <person name="Emerson J.B."/>
            <person name="Anantharaman K."/>
            <person name="Thomas B.C."/>
            <person name="Malmstrom R."/>
            <person name="Stieglmeier M."/>
            <person name="Klingl A."/>
            <person name="Woyke T."/>
            <person name="Ryan C.M."/>
            <person name="Banfield J.F."/>
        </authorList>
    </citation>
    <scope>NUCLEOTIDE SEQUENCE [LARGE SCALE GENOMIC DNA]</scope>
</reference>
<dbReference type="Gene3D" id="3.40.630.40">
    <property type="entry name" value="Zn-dependent exopeptidases"/>
    <property type="match status" value="1"/>
</dbReference>
<sequence>MKRNILFLLIFFFLSSLLISEVNLEEHLQKDNISTYIKEGIRFVPLDDLAATLGAQLSFGISEGRAYLFYQNHQISLIAGCNDILVDGKKRRIEPPPQFLEGEGIFVVPLAPMKEILDGLEVLVPSEAEKEKISPSIEGALTPSSNSGSKKIIVLDPGHGGRDPGAIGEYGLREKDVNLDIALRLNNLLGKRKELVVLMTRKEDKELGSNSKEDLAQRIKFANEKKASLFLSIHTNSARYNRWDADGFETYCPRSKEIDENNNLKNEADLGVIIRELNEGYVLKESERLASFIQEELSKRLIIPNRGVKRKNYYVLKYTQMPSVLVEIGFICNPNVEANLRDPHVREVIAETIYKSIIRYFQE</sequence>
<dbReference type="Pfam" id="PF07833">
    <property type="entry name" value="Cu_amine_oxidN1"/>
    <property type="match status" value="1"/>
</dbReference>
<evidence type="ECO:0000259" key="2">
    <source>
        <dbReference type="SMART" id="SM00646"/>
    </source>
</evidence>
<dbReference type="InterPro" id="IPR036582">
    <property type="entry name" value="Mao_N_sf"/>
</dbReference>
<comment type="caution">
    <text evidence="3">The sequence shown here is derived from an EMBL/GenBank/DDBJ whole genome shotgun (WGS) entry which is preliminary data.</text>
</comment>
<evidence type="ECO:0000313" key="4">
    <source>
        <dbReference type="Proteomes" id="UP000228886"/>
    </source>
</evidence>
<accession>A0A2M7E975</accession>
<dbReference type="GO" id="GO:0009253">
    <property type="term" value="P:peptidoglycan catabolic process"/>
    <property type="evidence" value="ECO:0007669"/>
    <property type="project" value="InterPro"/>
</dbReference>
<proteinExistence type="predicted"/>
<dbReference type="PANTHER" id="PTHR30404">
    <property type="entry name" value="N-ACETYLMURAMOYL-L-ALANINE AMIDASE"/>
    <property type="match status" value="1"/>
</dbReference>
<name>A0A2M7E975_9BACT</name>
<dbReference type="CDD" id="cd02696">
    <property type="entry name" value="MurNAc-LAA"/>
    <property type="match status" value="1"/>
</dbReference>
<dbReference type="SMART" id="SM00646">
    <property type="entry name" value="Ami_3"/>
    <property type="match status" value="1"/>
</dbReference>
<protein>
    <recommendedName>
        <fullName evidence="2">MurNAc-LAA domain-containing protein</fullName>
    </recommendedName>
</protein>
<evidence type="ECO:0000313" key="3">
    <source>
        <dbReference type="EMBL" id="PIV64264.1"/>
    </source>
</evidence>
<dbReference type="Pfam" id="PF01520">
    <property type="entry name" value="Amidase_3"/>
    <property type="match status" value="1"/>
</dbReference>
<dbReference type="InterPro" id="IPR050695">
    <property type="entry name" value="N-acetylmuramoyl_amidase_3"/>
</dbReference>
<dbReference type="SUPFAM" id="SSF53187">
    <property type="entry name" value="Zn-dependent exopeptidases"/>
    <property type="match status" value="1"/>
</dbReference>
<organism evidence="3 4">
    <name type="scientific">bacterium (Candidatus Ratteibacteria) CG01_land_8_20_14_3_00_40_19</name>
    <dbReference type="NCBI Taxonomy" id="2014290"/>
    <lineage>
        <taxon>Bacteria</taxon>
        <taxon>Candidatus Ratteibacteria</taxon>
    </lineage>
</organism>
<dbReference type="InterPro" id="IPR012854">
    <property type="entry name" value="Cu_amine_oxidase-like_N"/>
</dbReference>
<evidence type="ECO:0000256" key="1">
    <source>
        <dbReference type="ARBA" id="ARBA00022801"/>
    </source>
</evidence>